<sequence>MNLTRIETEILHLHNSVNVRPTVDAARKIGELLLEVKAYLDHGQYLPWVRKLGLSRQFAQAYTQVAKAHPVNDQSSGHLSIDGLLKRIRQGRRAERRERTDQLTEDNDNATEEGIVLGDSLKWLP</sequence>
<dbReference type="RefSeq" id="WP_149113625.1">
    <property type="nucleotide sequence ID" value="NZ_CP042425.1"/>
</dbReference>
<proteinExistence type="predicted"/>
<dbReference type="OrthoDB" id="8115165at2"/>
<keyword evidence="2" id="KW-0489">Methyltransferase</keyword>
<dbReference type="KEGG" id="lrs:PX52LOC_06267"/>
<keyword evidence="2" id="KW-0808">Transferase</keyword>
<feature type="region of interest" description="Disordered" evidence="1">
    <location>
        <begin position="90"/>
        <end position="111"/>
    </location>
</feature>
<dbReference type="GO" id="GO:0032259">
    <property type="term" value="P:methylation"/>
    <property type="evidence" value="ECO:0007669"/>
    <property type="project" value="UniProtKB-KW"/>
</dbReference>
<feature type="compositionally biased region" description="Basic and acidic residues" evidence="1">
    <location>
        <begin position="92"/>
        <end position="102"/>
    </location>
</feature>
<dbReference type="Proteomes" id="UP000324974">
    <property type="component" value="Chromosome"/>
</dbReference>
<keyword evidence="3" id="KW-1185">Reference proteome</keyword>
<dbReference type="GO" id="GO:0008168">
    <property type="term" value="F:methyltransferase activity"/>
    <property type="evidence" value="ECO:0007669"/>
    <property type="project" value="UniProtKB-KW"/>
</dbReference>
<organism evidence="2 3">
    <name type="scientific">Limnoglobus roseus</name>
    <dbReference type="NCBI Taxonomy" id="2598579"/>
    <lineage>
        <taxon>Bacteria</taxon>
        <taxon>Pseudomonadati</taxon>
        <taxon>Planctomycetota</taxon>
        <taxon>Planctomycetia</taxon>
        <taxon>Gemmatales</taxon>
        <taxon>Gemmataceae</taxon>
        <taxon>Limnoglobus</taxon>
    </lineage>
</organism>
<dbReference type="AlphaFoldDB" id="A0A5C1ALZ4"/>
<name>A0A5C1ALZ4_9BACT</name>
<reference evidence="3" key="1">
    <citation type="submission" date="2019-08" db="EMBL/GenBank/DDBJ databases">
        <title>Limnoglobus roseus gen. nov., sp. nov., a novel freshwater planctomycete with a giant genome from the family Gemmataceae.</title>
        <authorList>
            <person name="Kulichevskaya I.S."/>
            <person name="Naumoff D.G."/>
            <person name="Miroshnikov K."/>
            <person name="Ivanova A."/>
            <person name="Philippov D.A."/>
            <person name="Hakobyan A."/>
            <person name="Rijpstra I.C."/>
            <person name="Sinninghe Damste J.S."/>
            <person name="Liesack W."/>
            <person name="Dedysh S.N."/>
        </authorList>
    </citation>
    <scope>NUCLEOTIDE SEQUENCE [LARGE SCALE GENOMIC DNA]</scope>
    <source>
        <strain evidence="3">PX52</strain>
    </source>
</reference>
<evidence type="ECO:0000313" key="3">
    <source>
        <dbReference type="Proteomes" id="UP000324974"/>
    </source>
</evidence>
<gene>
    <name evidence="2" type="ORF">PX52LOC_06267</name>
</gene>
<evidence type="ECO:0000256" key="1">
    <source>
        <dbReference type="SAM" id="MobiDB-lite"/>
    </source>
</evidence>
<accession>A0A5C1ALZ4</accession>
<dbReference type="EMBL" id="CP042425">
    <property type="protein sequence ID" value="QEL19207.1"/>
    <property type="molecule type" value="Genomic_DNA"/>
</dbReference>
<protein>
    <submittedName>
        <fullName evidence="2">Site-specific DNA-methyltransferase</fullName>
    </submittedName>
</protein>
<evidence type="ECO:0000313" key="2">
    <source>
        <dbReference type="EMBL" id="QEL19207.1"/>
    </source>
</evidence>